<evidence type="ECO:0000313" key="2">
    <source>
        <dbReference type="EMBL" id="OWP06965.1"/>
    </source>
</evidence>
<accession>A0A218ZI20</accession>
<name>A0A218ZI20_9HELO</name>
<dbReference type="InParanoid" id="A0A218ZI20"/>
<organism evidence="2 3">
    <name type="scientific">Diplocarpon coronariae</name>
    <dbReference type="NCBI Taxonomy" id="2795749"/>
    <lineage>
        <taxon>Eukaryota</taxon>
        <taxon>Fungi</taxon>
        <taxon>Dikarya</taxon>
        <taxon>Ascomycota</taxon>
        <taxon>Pezizomycotina</taxon>
        <taxon>Leotiomycetes</taxon>
        <taxon>Helotiales</taxon>
        <taxon>Drepanopezizaceae</taxon>
        <taxon>Diplocarpon</taxon>
    </lineage>
</organism>
<evidence type="ECO:0000256" key="1">
    <source>
        <dbReference type="SAM" id="MobiDB-lite"/>
    </source>
</evidence>
<proteinExistence type="predicted"/>
<reference evidence="2 3" key="1">
    <citation type="submission" date="2017-04" db="EMBL/GenBank/DDBJ databases">
        <title>Draft genome sequence of Marssonina coronaria NL1: causal agent of apple blotch.</title>
        <authorList>
            <person name="Cheng Q."/>
        </authorList>
    </citation>
    <scope>NUCLEOTIDE SEQUENCE [LARGE SCALE GENOMIC DNA]</scope>
    <source>
        <strain evidence="2 3">NL1</strain>
    </source>
</reference>
<dbReference type="Proteomes" id="UP000242519">
    <property type="component" value="Unassembled WGS sequence"/>
</dbReference>
<gene>
    <name evidence="2" type="ORF">B2J93_7699</name>
</gene>
<dbReference type="EMBL" id="MZNU01000022">
    <property type="protein sequence ID" value="OWP06965.1"/>
    <property type="molecule type" value="Genomic_DNA"/>
</dbReference>
<keyword evidence="3" id="KW-1185">Reference proteome</keyword>
<dbReference type="AlphaFoldDB" id="A0A218ZI20"/>
<feature type="region of interest" description="Disordered" evidence="1">
    <location>
        <begin position="68"/>
        <end position="88"/>
    </location>
</feature>
<sequence>MGWEYTARERGFGGSYSTRSVSDAPLYHLENAAYWVPATCWARPGIEPGNALGRAPAIRCRGSRAARELASPLSRKEDSSRKCSSSLRSASTCRTRGMGVGPSGTTAGRPGLGMAFHSAVLEHPGRGGAEMGAPSSSSLPLAQLVVVTLTTPRAGLIVISHAHRGRRFSLALAGASAAAAGVWRPSRSDSALRLVRHDPCGASADGDELEGWLRGQLARHLTKQAFTTCARPCRRPVNATRRLVSAEGFGPGQTPRQLPLGPAKRVCGGWVGGGRTGRGHSPRQDSLCCSAVSSLSWAGGPLAAHRSPRGWTTGKSARRAVYAASWSVRMPLERPHCPPSFQPSGEPVHAPLQLLRRPRCGRVDIPQLHAPFLSLVLKA</sequence>
<evidence type="ECO:0000313" key="3">
    <source>
        <dbReference type="Proteomes" id="UP000242519"/>
    </source>
</evidence>
<comment type="caution">
    <text evidence="2">The sequence shown here is derived from an EMBL/GenBank/DDBJ whole genome shotgun (WGS) entry which is preliminary data.</text>
</comment>
<protein>
    <submittedName>
        <fullName evidence="2">Uncharacterized protein</fullName>
    </submittedName>
</protein>